<feature type="chain" id="PRO_5013244793" evidence="1">
    <location>
        <begin position="24"/>
        <end position="81"/>
    </location>
</feature>
<sequence length="81" mass="8540">MGCKLKITFLMLLMAFLSFPVCADQNVKAEAAGPEFLFGGTFGFARSILTIFLTPTAVRHVVAIIISSVIGPASGGVPPQR</sequence>
<evidence type="ECO:0000313" key="2">
    <source>
        <dbReference type="EMBL" id="APG26900.1"/>
    </source>
</evidence>
<dbReference type="KEGG" id="pef:A7E78_03025"/>
<protein>
    <submittedName>
        <fullName evidence="2">Uncharacterized protein</fullName>
    </submittedName>
</protein>
<accession>A0A1L3GLW7</accession>
<organism evidence="2 3">
    <name type="scientific">Syntrophotalea acetylenivorans</name>
    <dbReference type="NCBI Taxonomy" id="1842532"/>
    <lineage>
        <taxon>Bacteria</taxon>
        <taxon>Pseudomonadati</taxon>
        <taxon>Thermodesulfobacteriota</taxon>
        <taxon>Desulfuromonadia</taxon>
        <taxon>Desulfuromonadales</taxon>
        <taxon>Syntrophotaleaceae</taxon>
        <taxon>Syntrophotalea</taxon>
    </lineage>
</organism>
<gene>
    <name evidence="2" type="ORF">A7E78_03025</name>
</gene>
<name>A0A1L3GLW7_9BACT</name>
<evidence type="ECO:0000256" key="1">
    <source>
        <dbReference type="SAM" id="SignalP"/>
    </source>
</evidence>
<keyword evidence="1" id="KW-0732">Signal</keyword>
<dbReference type="AlphaFoldDB" id="A0A1L3GLW7"/>
<evidence type="ECO:0000313" key="3">
    <source>
        <dbReference type="Proteomes" id="UP000182517"/>
    </source>
</evidence>
<dbReference type="EMBL" id="CP015519">
    <property type="protein sequence ID" value="APG26900.1"/>
    <property type="molecule type" value="Genomic_DNA"/>
</dbReference>
<keyword evidence="3" id="KW-1185">Reference proteome</keyword>
<feature type="signal peptide" evidence="1">
    <location>
        <begin position="1"/>
        <end position="23"/>
    </location>
</feature>
<proteinExistence type="predicted"/>
<dbReference type="Proteomes" id="UP000182517">
    <property type="component" value="Chromosome"/>
</dbReference>
<reference evidence="2 3" key="1">
    <citation type="journal article" date="2017" name="Genome Announc.">
        <title>Complete Genome Sequences of Two Acetylene-Fermenting Pelobacter acetylenicus Strains.</title>
        <authorList>
            <person name="Sutton J.M."/>
            <person name="Baesman S.M."/>
            <person name="Fierst J.L."/>
            <person name="Poret-Peterson A.T."/>
            <person name="Oremland R.S."/>
            <person name="Dunlap D.S."/>
            <person name="Akob D.M."/>
        </authorList>
    </citation>
    <scope>NUCLEOTIDE SEQUENCE [LARGE SCALE GENOMIC DNA]</scope>
    <source>
        <strain evidence="2 3">SFB93</strain>
    </source>
</reference>